<dbReference type="InterPro" id="IPR001314">
    <property type="entry name" value="Peptidase_S1A"/>
</dbReference>
<keyword evidence="1" id="KW-0732">Signal</keyword>
<feature type="chain" id="PRO_5045560978" description="Peptidase S1 domain-containing protein" evidence="1">
    <location>
        <begin position="17"/>
        <end position="276"/>
    </location>
</feature>
<accession>A0ABQ9ZRM5</accession>
<dbReference type="InterPro" id="IPR001254">
    <property type="entry name" value="Trypsin_dom"/>
</dbReference>
<dbReference type="SMART" id="SM00020">
    <property type="entry name" value="Tryp_SPc"/>
    <property type="match status" value="1"/>
</dbReference>
<sequence>MLYVLFCSVLVAFASGALNGGTGRLIGGAEATAGQFPFIVSLTLKDQYICGGFIYNDRWIVTSAKCIFGKPKEELKITVGDLSLITLEPEEQTFTVFDMVYFPQYDSMTQKHDIGLIELSRPIAFGPTAQPMLYGEIDELATPWQAKIFGWGAKFENGLPVPRLRWAPIDNLAADCSSYGMDEYIENLMICAGSASGSVSPCQYDEGTPLTQVTNYGGIQEEIVVGIMSKNQGCADPTIPSIYTRLAAYSSWLLQTAGQQPAPSRSVPRSFDASPF</sequence>
<proteinExistence type="predicted"/>
<name>A0ABQ9ZRM5_9CRUS</name>
<comment type="caution">
    <text evidence="3">The sequence shown here is derived from an EMBL/GenBank/DDBJ whole genome shotgun (WGS) entry which is preliminary data.</text>
</comment>
<dbReference type="PANTHER" id="PTHR24258">
    <property type="entry name" value="SERINE PROTEASE-RELATED"/>
    <property type="match status" value="1"/>
</dbReference>
<dbReference type="PRINTS" id="PR00722">
    <property type="entry name" value="CHYMOTRYPSIN"/>
</dbReference>
<dbReference type="InterPro" id="IPR043504">
    <property type="entry name" value="Peptidase_S1_PA_chymotrypsin"/>
</dbReference>
<dbReference type="Gene3D" id="2.40.10.10">
    <property type="entry name" value="Trypsin-like serine proteases"/>
    <property type="match status" value="1"/>
</dbReference>
<dbReference type="PANTHER" id="PTHR24258:SF140">
    <property type="entry name" value="BCDNA.GH08420-RELATED"/>
    <property type="match status" value="1"/>
</dbReference>
<dbReference type="SUPFAM" id="SSF50494">
    <property type="entry name" value="Trypsin-like serine proteases"/>
    <property type="match status" value="1"/>
</dbReference>
<feature type="signal peptide" evidence="1">
    <location>
        <begin position="1"/>
        <end position="16"/>
    </location>
</feature>
<dbReference type="InterPro" id="IPR009003">
    <property type="entry name" value="Peptidase_S1_PA"/>
</dbReference>
<feature type="domain" description="Peptidase S1" evidence="2">
    <location>
        <begin position="25"/>
        <end position="258"/>
    </location>
</feature>
<evidence type="ECO:0000313" key="3">
    <source>
        <dbReference type="EMBL" id="KAK4015569.1"/>
    </source>
</evidence>
<evidence type="ECO:0000256" key="1">
    <source>
        <dbReference type="SAM" id="SignalP"/>
    </source>
</evidence>
<evidence type="ECO:0000313" key="4">
    <source>
        <dbReference type="Proteomes" id="UP001234178"/>
    </source>
</evidence>
<gene>
    <name evidence="3" type="ORF">OUZ56_030543</name>
</gene>
<evidence type="ECO:0000259" key="2">
    <source>
        <dbReference type="PROSITE" id="PS50240"/>
    </source>
</evidence>
<dbReference type="CDD" id="cd00190">
    <property type="entry name" value="Tryp_SPc"/>
    <property type="match status" value="1"/>
</dbReference>
<dbReference type="Proteomes" id="UP001234178">
    <property type="component" value="Unassembled WGS sequence"/>
</dbReference>
<reference evidence="3 4" key="1">
    <citation type="journal article" date="2023" name="Nucleic Acids Res.">
        <title>The hologenome of Daphnia magna reveals possible DNA methylation and microbiome-mediated evolution of the host genome.</title>
        <authorList>
            <person name="Chaturvedi A."/>
            <person name="Li X."/>
            <person name="Dhandapani V."/>
            <person name="Marshall H."/>
            <person name="Kissane S."/>
            <person name="Cuenca-Cambronero M."/>
            <person name="Asole G."/>
            <person name="Calvet F."/>
            <person name="Ruiz-Romero M."/>
            <person name="Marangio P."/>
            <person name="Guigo R."/>
            <person name="Rago D."/>
            <person name="Mirbahai L."/>
            <person name="Eastwood N."/>
            <person name="Colbourne J.K."/>
            <person name="Zhou J."/>
            <person name="Mallon E."/>
            <person name="Orsini L."/>
        </authorList>
    </citation>
    <scope>NUCLEOTIDE SEQUENCE [LARGE SCALE GENOMIC DNA]</scope>
    <source>
        <strain evidence="3">LRV0_1</strain>
    </source>
</reference>
<dbReference type="EMBL" id="JAOYFB010000005">
    <property type="protein sequence ID" value="KAK4015569.1"/>
    <property type="molecule type" value="Genomic_DNA"/>
</dbReference>
<dbReference type="PROSITE" id="PS50240">
    <property type="entry name" value="TRYPSIN_DOM"/>
    <property type="match status" value="1"/>
</dbReference>
<organism evidence="3 4">
    <name type="scientific">Daphnia magna</name>
    <dbReference type="NCBI Taxonomy" id="35525"/>
    <lineage>
        <taxon>Eukaryota</taxon>
        <taxon>Metazoa</taxon>
        <taxon>Ecdysozoa</taxon>
        <taxon>Arthropoda</taxon>
        <taxon>Crustacea</taxon>
        <taxon>Branchiopoda</taxon>
        <taxon>Diplostraca</taxon>
        <taxon>Cladocera</taxon>
        <taxon>Anomopoda</taxon>
        <taxon>Daphniidae</taxon>
        <taxon>Daphnia</taxon>
    </lineage>
</organism>
<dbReference type="Pfam" id="PF00089">
    <property type="entry name" value="Trypsin"/>
    <property type="match status" value="1"/>
</dbReference>
<protein>
    <recommendedName>
        <fullName evidence="2">Peptidase S1 domain-containing protein</fullName>
    </recommendedName>
</protein>
<keyword evidence="4" id="KW-1185">Reference proteome</keyword>